<evidence type="ECO:0000259" key="1">
    <source>
        <dbReference type="Pfam" id="PF12766"/>
    </source>
</evidence>
<dbReference type="STRING" id="1925591.BI308_07145"/>
<keyword evidence="3" id="KW-1185">Reference proteome</keyword>
<dbReference type="SUPFAM" id="SSF50475">
    <property type="entry name" value="FMN-binding split barrel"/>
    <property type="match status" value="1"/>
</dbReference>
<dbReference type="AlphaFoldDB" id="A0A1L9QUP1"/>
<dbReference type="InterPro" id="IPR024015">
    <property type="entry name" value="Pyridox_Oxase_FMN-dep_Alr4036"/>
</dbReference>
<protein>
    <recommendedName>
        <fullName evidence="1">Pyridoxamine 5'-phosphate oxidase Alr4036 family FMN-binding domain-containing protein</fullName>
    </recommendedName>
</protein>
<dbReference type="InterPro" id="IPR012349">
    <property type="entry name" value="Split_barrel_FMN-bd"/>
</dbReference>
<dbReference type="Proteomes" id="UP000183940">
    <property type="component" value="Unassembled WGS sequence"/>
</dbReference>
<gene>
    <name evidence="2" type="ORF">BI308_07145</name>
</gene>
<dbReference type="Pfam" id="PF12766">
    <property type="entry name" value="Pyridox_oxase_2"/>
    <property type="match status" value="1"/>
</dbReference>
<feature type="domain" description="Pyridoxamine 5'-phosphate oxidase Alr4036 family FMN-binding" evidence="1">
    <location>
        <begin position="10"/>
        <end position="101"/>
    </location>
</feature>
<dbReference type="GO" id="GO:0010181">
    <property type="term" value="F:FMN binding"/>
    <property type="evidence" value="ECO:0007669"/>
    <property type="project" value="InterPro"/>
</dbReference>
<dbReference type="EMBL" id="MLAW01000008">
    <property type="protein sequence ID" value="OJJ26393.1"/>
    <property type="molecule type" value="Genomic_DNA"/>
</dbReference>
<reference evidence="2" key="1">
    <citation type="submission" date="2016-10" db="EMBL/GenBank/DDBJ databases">
        <title>CRISPR-Cas defence system in Roseofilum reptotaenium: evidence of a bacteriophage-cyanobacterium arms race in the coral black band disease.</title>
        <authorList>
            <person name="Buerger P."/>
            <person name="Wood-Charlson E.M."/>
            <person name="Weynberg K.D."/>
            <person name="Willis B."/>
            <person name="Van Oppen M.J."/>
        </authorList>
    </citation>
    <scope>NUCLEOTIDE SEQUENCE [LARGE SCALE GENOMIC DNA]</scope>
    <source>
        <strain evidence="2">AO1-A</strain>
    </source>
</reference>
<proteinExistence type="predicted"/>
<dbReference type="PANTHER" id="PTHR28243:SF1">
    <property type="entry name" value="PYRIDOXAMINE 5'-PHOSPHATE OXIDASE ALR4036 FAMILY FMN-BINDING DOMAIN-CONTAINING PROTEIN"/>
    <property type="match status" value="1"/>
</dbReference>
<dbReference type="InterPro" id="IPR024624">
    <property type="entry name" value="Pyridox_Oxase_Alr4036_FMN-bd"/>
</dbReference>
<accession>A0A1L9QUP1</accession>
<organism evidence="2 3">
    <name type="scientific">Roseofilum reptotaenium AO1-A</name>
    <dbReference type="NCBI Taxonomy" id="1925591"/>
    <lineage>
        <taxon>Bacteria</taxon>
        <taxon>Bacillati</taxon>
        <taxon>Cyanobacteriota</taxon>
        <taxon>Cyanophyceae</taxon>
        <taxon>Desertifilales</taxon>
        <taxon>Desertifilaceae</taxon>
        <taxon>Roseofilum</taxon>
    </lineage>
</organism>
<evidence type="ECO:0000313" key="2">
    <source>
        <dbReference type="EMBL" id="OJJ26393.1"/>
    </source>
</evidence>
<sequence length="197" mass="23030">MSSSFSPPPLWRSLLEQALKDHRDRSESRYFQLATVRPNGKPANRNVVFRGFLDSTHQLQIVTDNRSDKIHQLHRSPWAEICWYFSLTRQQFRLSAQTTCIDENTDHSFLLSKRIQVWQQLSDATRQQFTWPACGTDRDKNGFPGTYPNPDTPLPNFVLVLFQPIEVDLVDLRESPPQRIHYQLQPNGDWSERPLNP</sequence>
<dbReference type="PANTHER" id="PTHR28243">
    <property type="entry name" value="AGL049CP"/>
    <property type="match status" value="1"/>
</dbReference>
<dbReference type="NCBIfam" id="TIGR04026">
    <property type="entry name" value="PPOX_FMN_cyano"/>
    <property type="match status" value="1"/>
</dbReference>
<name>A0A1L9QUP1_9CYAN</name>
<evidence type="ECO:0000313" key="3">
    <source>
        <dbReference type="Proteomes" id="UP000183940"/>
    </source>
</evidence>
<comment type="caution">
    <text evidence="2">The sequence shown here is derived from an EMBL/GenBank/DDBJ whole genome shotgun (WGS) entry which is preliminary data.</text>
</comment>
<dbReference type="Gene3D" id="2.30.110.10">
    <property type="entry name" value="Electron Transport, Fmn-binding Protein, Chain A"/>
    <property type="match status" value="1"/>
</dbReference>